<comment type="caution">
    <text evidence="5">The sequence shown here is derived from an EMBL/GenBank/DDBJ whole genome shotgun (WGS) entry which is preliminary data.</text>
</comment>
<comment type="similarity">
    <text evidence="2">Belongs to the LAMTOR4 family.</text>
</comment>
<dbReference type="InterPro" id="IPR034601">
    <property type="entry name" value="LAMTOR4"/>
</dbReference>
<comment type="subcellular location">
    <subcellularLocation>
        <location evidence="1">Lysosome</location>
    </subcellularLocation>
</comment>
<dbReference type="GO" id="GO:0005764">
    <property type="term" value="C:lysosome"/>
    <property type="evidence" value="ECO:0007669"/>
    <property type="project" value="UniProtKB-SubCell"/>
</dbReference>
<evidence type="ECO:0000313" key="6">
    <source>
        <dbReference type="Proteomes" id="UP001374579"/>
    </source>
</evidence>
<dbReference type="EMBL" id="JBAMIC010000024">
    <property type="protein sequence ID" value="KAK7090612.1"/>
    <property type="molecule type" value="Genomic_DNA"/>
</dbReference>
<evidence type="ECO:0000256" key="1">
    <source>
        <dbReference type="ARBA" id="ARBA00004371"/>
    </source>
</evidence>
<dbReference type="AlphaFoldDB" id="A0AAN9APC9"/>
<name>A0AAN9APC9_9CAEN</name>
<dbReference type="GO" id="GO:0005085">
    <property type="term" value="F:guanyl-nucleotide exchange factor activity"/>
    <property type="evidence" value="ECO:0007669"/>
    <property type="project" value="TreeGrafter"/>
</dbReference>
<dbReference type="GO" id="GO:0071230">
    <property type="term" value="P:cellular response to amino acid stimulus"/>
    <property type="evidence" value="ECO:0007669"/>
    <property type="project" value="InterPro"/>
</dbReference>
<proteinExistence type="inferred from homology"/>
<reference evidence="5 6" key="1">
    <citation type="submission" date="2024-02" db="EMBL/GenBank/DDBJ databases">
        <title>Chromosome-scale genome assembly of the rough periwinkle Littorina saxatilis.</title>
        <authorList>
            <person name="De Jode A."/>
            <person name="Faria R."/>
            <person name="Formenti G."/>
            <person name="Sims Y."/>
            <person name="Smith T.P."/>
            <person name="Tracey A."/>
            <person name="Wood J.M.D."/>
            <person name="Zagrodzka Z.B."/>
            <person name="Johannesson K."/>
            <person name="Butlin R.K."/>
            <person name="Leder E.H."/>
        </authorList>
    </citation>
    <scope>NUCLEOTIDE SEQUENCE [LARGE SCALE GENOMIC DNA]</scope>
    <source>
        <strain evidence="5">Snail1</strain>
        <tissue evidence="5">Muscle</tissue>
    </source>
</reference>
<accession>A0AAN9APC9</accession>
<gene>
    <name evidence="5" type="ORF">V1264_010384</name>
</gene>
<evidence type="ECO:0000256" key="3">
    <source>
        <dbReference type="ARBA" id="ARBA00023228"/>
    </source>
</evidence>
<evidence type="ECO:0000313" key="5">
    <source>
        <dbReference type="EMBL" id="KAK7090612.1"/>
    </source>
</evidence>
<dbReference type="PANTHER" id="PTHR33967:SF1">
    <property type="entry name" value="RAGULATOR COMPLEX PROTEIN LAMTOR4"/>
    <property type="match status" value="1"/>
</dbReference>
<protein>
    <recommendedName>
        <fullName evidence="4">Late endosomal/lysosomal adaptor and MAPK and MTOR activator 4</fullName>
    </recommendedName>
</protein>
<evidence type="ECO:0000256" key="4">
    <source>
        <dbReference type="ARBA" id="ARBA00032690"/>
    </source>
</evidence>
<dbReference type="PANTHER" id="PTHR33967">
    <property type="entry name" value="RAGULATOR COMPLEX PROTEIN LAMTOR4"/>
    <property type="match status" value="1"/>
</dbReference>
<dbReference type="GO" id="GO:0032008">
    <property type="term" value="P:positive regulation of TOR signaling"/>
    <property type="evidence" value="ECO:0007669"/>
    <property type="project" value="InterPro"/>
</dbReference>
<evidence type="ECO:0000256" key="2">
    <source>
        <dbReference type="ARBA" id="ARBA00010627"/>
    </source>
</evidence>
<keyword evidence="6" id="KW-1185">Reference proteome</keyword>
<organism evidence="5 6">
    <name type="scientific">Littorina saxatilis</name>
    <dbReference type="NCBI Taxonomy" id="31220"/>
    <lineage>
        <taxon>Eukaryota</taxon>
        <taxon>Metazoa</taxon>
        <taxon>Spiralia</taxon>
        <taxon>Lophotrochozoa</taxon>
        <taxon>Mollusca</taxon>
        <taxon>Gastropoda</taxon>
        <taxon>Caenogastropoda</taxon>
        <taxon>Littorinimorpha</taxon>
        <taxon>Littorinoidea</taxon>
        <taxon>Littorinidae</taxon>
        <taxon>Littorina</taxon>
    </lineage>
</organism>
<dbReference type="Proteomes" id="UP001374579">
    <property type="component" value="Unassembled WGS sequence"/>
</dbReference>
<dbReference type="GO" id="GO:0071986">
    <property type="term" value="C:Ragulator complex"/>
    <property type="evidence" value="ECO:0007669"/>
    <property type="project" value="InterPro"/>
</dbReference>
<keyword evidence="3" id="KW-0458">Lysosome</keyword>
<sequence>MAGQGIERIPDSLGYLVLTEDGAVVSSGGELENDETVATKISKMVLTAVRLVNTSEKKDAFKRLSVVYDNFLYAATVSNHRILVSKRKYVPQDPVAA</sequence>